<dbReference type="Proteomes" id="UP000294535">
    <property type="component" value="Unassembled WGS sequence"/>
</dbReference>
<evidence type="ECO:0000313" key="1">
    <source>
        <dbReference type="EMBL" id="TDQ18242.1"/>
    </source>
</evidence>
<comment type="caution">
    <text evidence="1">The sequence shown here is derived from an EMBL/GenBank/DDBJ whole genome shotgun (WGS) entry which is preliminary data.</text>
</comment>
<name>A0A4R6T8U5_9BACT</name>
<dbReference type="AlphaFoldDB" id="A0A4R6T8U5"/>
<dbReference type="OrthoDB" id="827492at2"/>
<reference evidence="1 2" key="1">
    <citation type="submission" date="2019-03" db="EMBL/GenBank/DDBJ databases">
        <title>Genomic Encyclopedia of Type Strains, Phase III (KMG-III): the genomes of soil and plant-associated and newly described type strains.</title>
        <authorList>
            <person name="Whitman W."/>
        </authorList>
    </citation>
    <scope>NUCLEOTIDE SEQUENCE [LARGE SCALE GENOMIC DNA]</scope>
    <source>
        <strain evidence="1 2">CECT 8446</strain>
    </source>
</reference>
<gene>
    <name evidence="1" type="ORF">DFQ04_0040</name>
</gene>
<organism evidence="1 2">
    <name type="scientific">Algoriphagus boseongensis</name>
    <dbReference type="NCBI Taxonomy" id="1442587"/>
    <lineage>
        <taxon>Bacteria</taxon>
        <taxon>Pseudomonadati</taxon>
        <taxon>Bacteroidota</taxon>
        <taxon>Cytophagia</taxon>
        <taxon>Cytophagales</taxon>
        <taxon>Cyclobacteriaceae</taxon>
        <taxon>Algoriphagus</taxon>
    </lineage>
</organism>
<accession>A0A4R6T8U5</accession>
<evidence type="ECO:0000313" key="2">
    <source>
        <dbReference type="Proteomes" id="UP000294535"/>
    </source>
</evidence>
<keyword evidence="2" id="KW-1185">Reference proteome</keyword>
<proteinExistence type="predicted"/>
<dbReference type="RefSeq" id="WP_133551493.1">
    <property type="nucleotide sequence ID" value="NZ_SNYF01000005.1"/>
</dbReference>
<dbReference type="EMBL" id="SNYF01000005">
    <property type="protein sequence ID" value="TDQ18242.1"/>
    <property type="molecule type" value="Genomic_DNA"/>
</dbReference>
<protein>
    <submittedName>
        <fullName evidence="1">Uncharacterized protein</fullName>
    </submittedName>
</protein>
<sequence length="110" mass="12660">MKRQVTSVLLLTNWILGLFLIFLAPSQANAEQENLQKTSISSSIPHFEESIQLPEVPDFELDLKILVGANTNWIELNPTAEILPDFHQSEYGSTPLFDVKTTFFYFFHTW</sequence>